<dbReference type="FunFam" id="4.10.280.10:FF:000015">
    <property type="entry name" value="T-cell acute lymphocytic leukemia 1"/>
    <property type="match status" value="1"/>
</dbReference>
<evidence type="ECO:0000256" key="1">
    <source>
        <dbReference type="ARBA" id="ARBA00023015"/>
    </source>
</evidence>
<dbReference type="EMBL" id="JAGKHQ010000018">
    <property type="protein sequence ID" value="KAG7486421.1"/>
    <property type="molecule type" value="Genomic_DNA"/>
</dbReference>
<evidence type="ECO:0000259" key="6">
    <source>
        <dbReference type="PROSITE" id="PS50888"/>
    </source>
</evidence>
<evidence type="ECO:0000313" key="8">
    <source>
        <dbReference type="Proteomes" id="UP000693946"/>
    </source>
</evidence>
<accession>A0AAV6QB99</accession>
<sequence length="500" mass="52995">MSSFKGATSRQNKQRDGTENEALFPLVSHSLAPILTSDVGRPTATGCSKVRVARMSHCVSSLISIQPSLGFTNMMEKLNPTSPPASPPDLPRPSSASSSASSPTCASMKQHSPTQSQTLASSATNSCPRPANETGHKVVPTSDQIQSTCHRADKAPATVVTETKQEQEEKRGGEMRSTKAPATPANRSPPLSSPPPLLPAPAKTSPCPVQPTNSILSTTPSSAPLPPHIPVISLGHSKPPLPLPNTPLTALHPIPSILHGPNGDIRRSQQTSLTVAGPGGASAPLLPQQYMAAHPFFTSSYLGPSGGNYGVISSSRIKRRPSSHFEMEINECPPQKIARRVFTNSRERWRQQNVNGAFSELRKLIPTHPPDKKLSKNEILRLAVKYINFLVTLLNDQAEDKGRDSAEDEGTAAGSDGDKVNSLYQARAAPPSAAATATAHRDRDSTDSVIALGNSPTTSSCYGDTDSEESFGAKASLVTQGILGKVKGQIRMMAAANDER</sequence>
<evidence type="ECO:0000256" key="2">
    <source>
        <dbReference type="ARBA" id="ARBA00023125"/>
    </source>
</evidence>
<dbReference type="SMART" id="SM00353">
    <property type="entry name" value="HLH"/>
    <property type="match status" value="1"/>
</dbReference>
<feature type="region of interest" description="Disordered" evidence="5">
    <location>
        <begin position="74"/>
        <end position="209"/>
    </location>
</feature>
<comment type="caution">
    <text evidence="7">The sequence shown here is derived from an EMBL/GenBank/DDBJ whole genome shotgun (WGS) entry which is preliminary data.</text>
</comment>
<dbReference type="GO" id="GO:0000978">
    <property type="term" value="F:RNA polymerase II cis-regulatory region sequence-specific DNA binding"/>
    <property type="evidence" value="ECO:0007669"/>
    <property type="project" value="TreeGrafter"/>
</dbReference>
<evidence type="ECO:0000313" key="7">
    <source>
        <dbReference type="EMBL" id="KAG7486421.1"/>
    </source>
</evidence>
<dbReference type="GO" id="GO:0046983">
    <property type="term" value="F:protein dimerization activity"/>
    <property type="evidence" value="ECO:0007669"/>
    <property type="project" value="InterPro"/>
</dbReference>
<keyword evidence="3" id="KW-0804">Transcription</keyword>
<feature type="region of interest" description="Disordered" evidence="5">
    <location>
        <begin position="1"/>
        <end position="21"/>
    </location>
</feature>
<dbReference type="PANTHER" id="PTHR13864:SF25">
    <property type="entry name" value="PROTEIN LYL-1-LIKE ISOFORM X1-RELATED"/>
    <property type="match status" value="1"/>
</dbReference>
<name>A0AAV6QB99_SOLSE</name>
<dbReference type="GO" id="GO:0000981">
    <property type="term" value="F:DNA-binding transcription factor activity, RNA polymerase II-specific"/>
    <property type="evidence" value="ECO:0007669"/>
    <property type="project" value="InterPro"/>
</dbReference>
<keyword evidence="8" id="KW-1185">Reference proteome</keyword>
<keyword evidence="2" id="KW-0238">DNA-binding</keyword>
<evidence type="ECO:0000256" key="4">
    <source>
        <dbReference type="ARBA" id="ARBA00075195"/>
    </source>
</evidence>
<dbReference type="Proteomes" id="UP000693946">
    <property type="component" value="Linkage Group LG6"/>
</dbReference>
<feature type="region of interest" description="Disordered" evidence="5">
    <location>
        <begin position="399"/>
        <end position="466"/>
    </location>
</feature>
<organism evidence="7 8">
    <name type="scientific">Solea senegalensis</name>
    <name type="common">Senegalese sole</name>
    <dbReference type="NCBI Taxonomy" id="28829"/>
    <lineage>
        <taxon>Eukaryota</taxon>
        <taxon>Metazoa</taxon>
        <taxon>Chordata</taxon>
        <taxon>Craniata</taxon>
        <taxon>Vertebrata</taxon>
        <taxon>Euteleostomi</taxon>
        <taxon>Actinopterygii</taxon>
        <taxon>Neopterygii</taxon>
        <taxon>Teleostei</taxon>
        <taxon>Neoteleostei</taxon>
        <taxon>Acanthomorphata</taxon>
        <taxon>Carangaria</taxon>
        <taxon>Pleuronectiformes</taxon>
        <taxon>Pleuronectoidei</taxon>
        <taxon>Soleidae</taxon>
        <taxon>Solea</taxon>
    </lineage>
</organism>
<evidence type="ECO:0000256" key="5">
    <source>
        <dbReference type="SAM" id="MobiDB-lite"/>
    </source>
</evidence>
<dbReference type="PANTHER" id="PTHR13864">
    <property type="entry name" value="T-CELL ACUTE LYMPHOCYTIC LEUKEMIA/STEM CELL LEUKEMIA-RELATED"/>
    <property type="match status" value="1"/>
</dbReference>
<proteinExistence type="predicted"/>
<feature type="compositionally biased region" description="Low complexity" evidence="5">
    <location>
        <begin position="426"/>
        <end position="438"/>
    </location>
</feature>
<protein>
    <recommendedName>
        <fullName evidence="4">Stem cell protein</fullName>
    </recommendedName>
</protein>
<feature type="compositionally biased region" description="Basic and acidic residues" evidence="5">
    <location>
        <begin position="163"/>
        <end position="177"/>
    </location>
</feature>
<keyword evidence="1" id="KW-0805">Transcription regulation</keyword>
<dbReference type="InterPro" id="IPR040238">
    <property type="entry name" value="TAL-like"/>
</dbReference>
<feature type="compositionally biased region" description="Polar residues" evidence="5">
    <location>
        <begin position="109"/>
        <end position="127"/>
    </location>
</feature>
<dbReference type="AlphaFoldDB" id="A0AAV6QB99"/>
<dbReference type="CDD" id="cd19705">
    <property type="entry name" value="bHLH_TS_LYL1"/>
    <property type="match status" value="1"/>
</dbReference>
<feature type="compositionally biased region" description="Pro residues" evidence="5">
    <location>
        <begin position="81"/>
        <end position="91"/>
    </location>
</feature>
<feature type="domain" description="BHLH" evidence="6">
    <location>
        <begin position="338"/>
        <end position="390"/>
    </location>
</feature>
<gene>
    <name evidence="7" type="ORF">JOB18_031197</name>
</gene>
<feature type="compositionally biased region" description="Polar residues" evidence="5">
    <location>
        <begin position="1"/>
        <end position="11"/>
    </location>
</feature>
<dbReference type="PROSITE" id="PS50888">
    <property type="entry name" value="BHLH"/>
    <property type="match status" value="1"/>
</dbReference>
<dbReference type="InterPro" id="IPR011598">
    <property type="entry name" value="bHLH_dom"/>
</dbReference>
<dbReference type="Pfam" id="PF00010">
    <property type="entry name" value="HLH"/>
    <property type="match status" value="1"/>
</dbReference>
<reference evidence="7 8" key="1">
    <citation type="journal article" date="2021" name="Sci. Rep.">
        <title>Chromosome anchoring in Senegalese sole (Solea senegalensis) reveals sex-associated markers and genome rearrangements in flatfish.</title>
        <authorList>
            <person name="Guerrero-Cozar I."/>
            <person name="Gomez-Garrido J."/>
            <person name="Berbel C."/>
            <person name="Martinez-Blanch J.F."/>
            <person name="Alioto T."/>
            <person name="Claros M.G."/>
            <person name="Gagnaire P.A."/>
            <person name="Manchado M."/>
        </authorList>
    </citation>
    <scope>NUCLEOTIDE SEQUENCE [LARGE SCALE GENOMIC DNA]</scope>
    <source>
        <strain evidence="7">Sse05_10M</strain>
    </source>
</reference>
<evidence type="ECO:0000256" key="3">
    <source>
        <dbReference type="ARBA" id="ARBA00023163"/>
    </source>
</evidence>
<feature type="compositionally biased region" description="Low complexity" evidence="5">
    <location>
        <begin position="92"/>
        <end position="107"/>
    </location>
</feature>